<accession>X0TXX3</accession>
<name>X0TXX3_9ZZZZ</name>
<organism evidence="1">
    <name type="scientific">marine sediment metagenome</name>
    <dbReference type="NCBI Taxonomy" id="412755"/>
    <lineage>
        <taxon>unclassified sequences</taxon>
        <taxon>metagenomes</taxon>
        <taxon>ecological metagenomes</taxon>
    </lineage>
</organism>
<reference evidence="1" key="1">
    <citation type="journal article" date="2014" name="Front. Microbiol.">
        <title>High frequency of phylogenetically diverse reductive dehalogenase-homologous genes in deep subseafloor sedimentary metagenomes.</title>
        <authorList>
            <person name="Kawai M."/>
            <person name="Futagami T."/>
            <person name="Toyoda A."/>
            <person name="Takaki Y."/>
            <person name="Nishi S."/>
            <person name="Hori S."/>
            <person name="Arai W."/>
            <person name="Tsubouchi T."/>
            <person name="Morono Y."/>
            <person name="Uchiyama I."/>
            <person name="Ito T."/>
            <person name="Fujiyama A."/>
            <person name="Inagaki F."/>
            <person name="Takami H."/>
        </authorList>
    </citation>
    <scope>NUCLEOTIDE SEQUENCE</scope>
    <source>
        <strain evidence="1">Expedition CK06-06</strain>
    </source>
</reference>
<comment type="caution">
    <text evidence="1">The sequence shown here is derived from an EMBL/GenBank/DDBJ whole genome shotgun (WGS) entry which is preliminary data.</text>
</comment>
<dbReference type="AlphaFoldDB" id="X0TXX3"/>
<gene>
    <name evidence="1" type="ORF">S01H1_18487</name>
</gene>
<dbReference type="EMBL" id="BARS01009888">
    <property type="protein sequence ID" value="GAF80990.1"/>
    <property type="molecule type" value="Genomic_DNA"/>
</dbReference>
<protein>
    <submittedName>
        <fullName evidence="1">Uncharacterized protein</fullName>
    </submittedName>
</protein>
<proteinExistence type="predicted"/>
<sequence>MPGGEIKLRKVDNIKTKSAIRILTDKGVEISRELVTQVTFEGELSPDDIAQIHRLLKSGAEVNVTIWSPQLSMKLAET</sequence>
<evidence type="ECO:0000313" key="1">
    <source>
        <dbReference type="EMBL" id="GAF80990.1"/>
    </source>
</evidence>